<comment type="function">
    <text evidence="8">Hydrolyzes ribosome-free peptidyl-tRNAs (with 1 or more amino acids incorporated), which drop off the ribosome during protein synthesis, or as a result of ribosome stalling.</text>
</comment>
<evidence type="ECO:0000256" key="8">
    <source>
        <dbReference type="HAMAP-Rule" id="MF_00083"/>
    </source>
</evidence>
<dbReference type="FunFam" id="3.40.50.1470:FF:000001">
    <property type="entry name" value="Peptidyl-tRNA hydrolase"/>
    <property type="match status" value="1"/>
</dbReference>
<dbReference type="Pfam" id="PF01195">
    <property type="entry name" value="Pept_tRNA_hydro"/>
    <property type="match status" value="1"/>
</dbReference>
<evidence type="ECO:0000256" key="1">
    <source>
        <dbReference type="ARBA" id="ARBA00013260"/>
    </source>
</evidence>
<gene>
    <name evidence="8" type="primary">pth</name>
    <name evidence="11" type="ORF">EDD78_101320</name>
</gene>
<feature type="active site" description="Proton acceptor" evidence="8">
    <location>
        <position position="37"/>
    </location>
</feature>
<keyword evidence="12" id="KW-1185">Reference proteome</keyword>
<accession>A0A9X8Y9E8</accession>
<dbReference type="EC" id="3.1.1.29" evidence="1 8"/>
<feature type="binding site" evidence="8">
    <location>
        <position position="84"/>
    </location>
    <ligand>
        <name>tRNA</name>
        <dbReference type="ChEBI" id="CHEBI:17843"/>
    </ligand>
</feature>
<protein>
    <recommendedName>
        <fullName evidence="7 8">Peptidyl-tRNA hydrolase</fullName>
        <shortName evidence="8">Pth</shortName>
        <ecNumber evidence="1 8">3.1.1.29</ecNumber>
    </recommendedName>
</protein>
<dbReference type="GO" id="GO:0004045">
    <property type="term" value="F:peptidyl-tRNA hydrolase activity"/>
    <property type="evidence" value="ECO:0007669"/>
    <property type="project" value="UniProtKB-UniRule"/>
</dbReference>
<dbReference type="GO" id="GO:0072344">
    <property type="term" value="P:rescue of stalled ribosome"/>
    <property type="evidence" value="ECO:0007669"/>
    <property type="project" value="UniProtKB-UniRule"/>
</dbReference>
<proteinExistence type="inferred from homology"/>
<sequence>MFQKMKDFFSEYQPSGKLEYIVAGLGNPGAKYEMTRHNAGFMAADALAGRAGVRLDRLKFKSSCNDCMIGGHRALLMKPSTFMNLSGQAVCEAMQFYKIPPERTLILYDDITLEPGKLRVRRRGSDGGHNGMKNIIYLSGSDQFPRVRLGVGKKPHPDYDLADWVLSRFTPDELRQLANAIERCTDAVELILGGNIAEAMNRYNGA</sequence>
<feature type="binding site" evidence="8">
    <location>
        <position position="32"/>
    </location>
    <ligand>
        <name>tRNA</name>
        <dbReference type="ChEBI" id="CHEBI:17843"/>
    </ligand>
</feature>
<dbReference type="SUPFAM" id="SSF53178">
    <property type="entry name" value="Peptidyl-tRNA hydrolase-like"/>
    <property type="match status" value="1"/>
</dbReference>
<dbReference type="PANTHER" id="PTHR17224">
    <property type="entry name" value="PEPTIDYL-TRNA HYDROLASE"/>
    <property type="match status" value="1"/>
</dbReference>
<dbReference type="InterPro" id="IPR018171">
    <property type="entry name" value="Pept_tRNA_hydro_CS"/>
</dbReference>
<evidence type="ECO:0000313" key="11">
    <source>
        <dbReference type="EMBL" id="TCL45337.1"/>
    </source>
</evidence>
<dbReference type="Gene3D" id="3.40.50.1470">
    <property type="entry name" value="Peptidyl-tRNA hydrolase"/>
    <property type="match status" value="1"/>
</dbReference>
<name>A0A9X8Y9E8_9FIRM</name>
<dbReference type="PROSITE" id="PS01196">
    <property type="entry name" value="PEPT_TRNA_HYDROL_2"/>
    <property type="match status" value="1"/>
</dbReference>
<evidence type="ECO:0000256" key="10">
    <source>
        <dbReference type="RuleBase" id="RU004320"/>
    </source>
</evidence>
<comment type="subunit">
    <text evidence="8">Monomer.</text>
</comment>
<dbReference type="HAMAP" id="MF_00083">
    <property type="entry name" value="Pept_tRNA_hydro_bact"/>
    <property type="match status" value="1"/>
</dbReference>
<comment type="similarity">
    <text evidence="5 8 10">Belongs to the PTH family.</text>
</comment>
<comment type="subcellular location">
    <subcellularLocation>
        <location evidence="8">Cytoplasm</location>
    </subcellularLocation>
</comment>
<dbReference type="Proteomes" id="UP000294682">
    <property type="component" value="Unassembled WGS sequence"/>
</dbReference>
<dbReference type="NCBIfam" id="TIGR00447">
    <property type="entry name" value="pth"/>
    <property type="match status" value="1"/>
</dbReference>
<reference evidence="11 12" key="1">
    <citation type="submission" date="2019-03" db="EMBL/GenBank/DDBJ databases">
        <title>Genomic Encyclopedia of Type Strains, Phase IV (KMG-IV): sequencing the most valuable type-strain genomes for metagenomic binning, comparative biology and taxonomic classification.</title>
        <authorList>
            <person name="Goeker M."/>
        </authorList>
    </citation>
    <scope>NUCLEOTIDE SEQUENCE [LARGE SCALE GENOMIC DNA]</scope>
    <source>
        <strain evidence="11 12">DSM 100433</strain>
    </source>
</reference>
<dbReference type="RefSeq" id="WP_242942098.1">
    <property type="nucleotide sequence ID" value="NZ_JADNAH010000004.1"/>
</dbReference>
<organism evidence="11 12">
    <name type="scientific">Harryflintia acetispora</name>
    <dbReference type="NCBI Taxonomy" id="1849041"/>
    <lineage>
        <taxon>Bacteria</taxon>
        <taxon>Bacillati</taxon>
        <taxon>Bacillota</taxon>
        <taxon>Clostridia</taxon>
        <taxon>Eubacteriales</taxon>
        <taxon>Oscillospiraceae</taxon>
        <taxon>Harryflintia</taxon>
    </lineage>
</organism>
<dbReference type="GO" id="GO:0000049">
    <property type="term" value="F:tRNA binding"/>
    <property type="evidence" value="ECO:0007669"/>
    <property type="project" value="UniProtKB-UniRule"/>
</dbReference>
<keyword evidence="3 8" id="KW-0378">Hydrolase</keyword>
<evidence type="ECO:0000256" key="3">
    <source>
        <dbReference type="ARBA" id="ARBA00022801"/>
    </source>
</evidence>
<evidence type="ECO:0000256" key="7">
    <source>
        <dbReference type="ARBA" id="ARBA00050038"/>
    </source>
</evidence>
<comment type="catalytic activity">
    <reaction evidence="6 8 9">
        <text>an N-acyl-L-alpha-aminoacyl-tRNA + H2O = an N-acyl-L-amino acid + a tRNA + H(+)</text>
        <dbReference type="Rhea" id="RHEA:54448"/>
        <dbReference type="Rhea" id="RHEA-COMP:10123"/>
        <dbReference type="Rhea" id="RHEA-COMP:13883"/>
        <dbReference type="ChEBI" id="CHEBI:15377"/>
        <dbReference type="ChEBI" id="CHEBI:15378"/>
        <dbReference type="ChEBI" id="CHEBI:59874"/>
        <dbReference type="ChEBI" id="CHEBI:78442"/>
        <dbReference type="ChEBI" id="CHEBI:138191"/>
        <dbReference type="EC" id="3.1.1.29"/>
    </reaction>
</comment>
<dbReference type="PROSITE" id="PS01195">
    <property type="entry name" value="PEPT_TRNA_HYDROL_1"/>
    <property type="match status" value="1"/>
</dbReference>
<keyword evidence="8" id="KW-0963">Cytoplasm</keyword>
<dbReference type="AlphaFoldDB" id="A0A9X8Y9E8"/>
<evidence type="ECO:0000256" key="6">
    <source>
        <dbReference type="ARBA" id="ARBA00048707"/>
    </source>
</evidence>
<keyword evidence="2 8" id="KW-0820">tRNA-binding</keyword>
<feature type="site" description="Stabilizes the basic form of H active site to accept a proton" evidence="8">
    <location>
        <position position="109"/>
    </location>
</feature>
<evidence type="ECO:0000256" key="9">
    <source>
        <dbReference type="RuleBase" id="RU000673"/>
    </source>
</evidence>
<comment type="function">
    <text evidence="8">Catalyzes the release of premature peptidyl moieties from peptidyl-tRNA molecules trapped in stalled 50S ribosomal subunits, and thus maintains levels of free tRNAs and 50S ribosomes.</text>
</comment>
<evidence type="ECO:0000256" key="4">
    <source>
        <dbReference type="ARBA" id="ARBA00022884"/>
    </source>
</evidence>
<dbReference type="InterPro" id="IPR036416">
    <property type="entry name" value="Pept_tRNA_hydro_sf"/>
</dbReference>
<evidence type="ECO:0000256" key="2">
    <source>
        <dbReference type="ARBA" id="ARBA00022555"/>
    </source>
</evidence>
<dbReference type="EMBL" id="SLUK01000001">
    <property type="protein sequence ID" value="TCL45337.1"/>
    <property type="molecule type" value="Genomic_DNA"/>
</dbReference>
<feature type="site" description="Discriminates between blocked and unblocked aminoacyl-tRNA" evidence="8">
    <location>
        <position position="27"/>
    </location>
</feature>
<feature type="binding site" evidence="8">
    <location>
        <position position="82"/>
    </location>
    <ligand>
        <name>tRNA</name>
        <dbReference type="ChEBI" id="CHEBI:17843"/>
    </ligand>
</feature>
<dbReference type="GO" id="GO:0006515">
    <property type="term" value="P:protein quality control for misfolded or incompletely synthesized proteins"/>
    <property type="evidence" value="ECO:0007669"/>
    <property type="project" value="UniProtKB-UniRule"/>
</dbReference>
<comment type="caution">
    <text evidence="11">The sequence shown here is derived from an EMBL/GenBank/DDBJ whole genome shotgun (WGS) entry which is preliminary data.</text>
</comment>
<evidence type="ECO:0000256" key="5">
    <source>
        <dbReference type="ARBA" id="ARBA00038063"/>
    </source>
</evidence>
<keyword evidence="4 8" id="KW-0694">RNA-binding</keyword>
<dbReference type="GO" id="GO:0005737">
    <property type="term" value="C:cytoplasm"/>
    <property type="evidence" value="ECO:0007669"/>
    <property type="project" value="UniProtKB-SubCell"/>
</dbReference>
<feature type="binding site" evidence="8">
    <location>
        <position position="130"/>
    </location>
    <ligand>
        <name>tRNA</name>
        <dbReference type="ChEBI" id="CHEBI:17843"/>
    </ligand>
</feature>
<dbReference type="CDD" id="cd00462">
    <property type="entry name" value="PTH"/>
    <property type="match status" value="1"/>
</dbReference>
<dbReference type="InterPro" id="IPR001328">
    <property type="entry name" value="Pept_tRNA_hydro"/>
</dbReference>
<dbReference type="PANTHER" id="PTHR17224:SF1">
    <property type="entry name" value="PEPTIDYL-TRNA HYDROLASE"/>
    <property type="match status" value="1"/>
</dbReference>
<evidence type="ECO:0000313" key="12">
    <source>
        <dbReference type="Proteomes" id="UP000294682"/>
    </source>
</evidence>